<dbReference type="PANTHER" id="PTHR42770:SF7">
    <property type="entry name" value="MEMBRANE PROTEIN"/>
    <property type="match status" value="1"/>
</dbReference>
<keyword evidence="3 5" id="KW-1133">Transmembrane helix</keyword>
<feature type="non-terminal residue" evidence="7">
    <location>
        <position position="187"/>
    </location>
</feature>
<sequence>MFIALIVWGALAIPHTQLELYKQPFFMQGITPLLFLMAVGLAYWAFVGTELGGTLAGEVKYPLTTLPKGFLISVMLVFLVNAWVIGISLGLAPPGILGDPQAPVAAATQYAGAGGFAIAMIALAAAVGMHPPTLNANLGETGRTLYATGREGVIPGWFGRLSSKFKTPVNALIFVAILFFVVIAPNL</sequence>
<keyword evidence="4 5" id="KW-0472">Membrane</keyword>
<protein>
    <recommendedName>
        <fullName evidence="6">Amino acid permease/ SLC12A domain-containing protein</fullName>
    </recommendedName>
</protein>
<dbReference type="InterPro" id="IPR050367">
    <property type="entry name" value="APC_superfamily"/>
</dbReference>
<evidence type="ECO:0000256" key="1">
    <source>
        <dbReference type="ARBA" id="ARBA00004141"/>
    </source>
</evidence>
<feature type="transmembrane region" description="Helical" evidence="5">
    <location>
        <begin position="69"/>
        <end position="90"/>
    </location>
</feature>
<dbReference type="PANTHER" id="PTHR42770">
    <property type="entry name" value="AMINO ACID TRANSPORTER-RELATED"/>
    <property type="match status" value="1"/>
</dbReference>
<gene>
    <name evidence="7" type="ORF">S06H3_22799</name>
</gene>
<evidence type="ECO:0000256" key="5">
    <source>
        <dbReference type="SAM" id="Phobius"/>
    </source>
</evidence>
<organism evidence="7">
    <name type="scientific">marine sediment metagenome</name>
    <dbReference type="NCBI Taxonomy" id="412755"/>
    <lineage>
        <taxon>unclassified sequences</taxon>
        <taxon>metagenomes</taxon>
        <taxon>ecological metagenomes</taxon>
    </lineage>
</organism>
<dbReference type="GO" id="GO:0055085">
    <property type="term" value="P:transmembrane transport"/>
    <property type="evidence" value="ECO:0007669"/>
    <property type="project" value="InterPro"/>
</dbReference>
<comment type="caution">
    <text evidence="7">The sequence shown here is derived from an EMBL/GenBank/DDBJ whole genome shotgun (WGS) entry which is preliminary data.</text>
</comment>
<accession>X1K853</accession>
<evidence type="ECO:0000259" key="6">
    <source>
        <dbReference type="Pfam" id="PF00324"/>
    </source>
</evidence>
<dbReference type="GO" id="GO:0016020">
    <property type="term" value="C:membrane"/>
    <property type="evidence" value="ECO:0007669"/>
    <property type="project" value="UniProtKB-SubCell"/>
</dbReference>
<feature type="transmembrane region" description="Helical" evidence="5">
    <location>
        <begin position="167"/>
        <end position="184"/>
    </location>
</feature>
<evidence type="ECO:0000256" key="2">
    <source>
        <dbReference type="ARBA" id="ARBA00022692"/>
    </source>
</evidence>
<feature type="domain" description="Amino acid permease/ SLC12A" evidence="6">
    <location>
        <begin position="25"/>
        <end position="183"/>
    </location>
</feature>
<dbReference type="Pfam" id="PF00324">
    <property type="entry name" value="AA_permease"/>
    <property type="match status" value="1"/>
</dbReference>
<proteinExistence type="predicted"/>
<dbReference type="Gene3D" id="1.20.1740.10">
    <property type="entry name" value="Amino acid/polyamine transporter I"/>
    <property type="match status" value="1"/>
</dbReference>
<evidence type="ECO:0000256" key="4">
    <source>
        <dbReference type="ARBA" id="ARBA00023136"/>
    </source>
</evidence>
<name>X1K853_9ZZZZ</name>
<feature type="transmembrane region" description="Helical" evidence="5">
    <location>
        <begin position="34"/>
        <end position="57"/>
    </location>
</feature>
<keyword evidence="2 5" id="KW-0812">Transmembrane</keyword>
<reference evidence="7" key="1">
    <citation type="journal article" date="2014" name="Front. Microbiol.">
        <title>High frequency of phylogenetically diverse reductive dehalogenase-homologous genes in deep subseafloor sedimentary metagenomes.</title>
        <authorList>
            <person name="Kawai M."/>
            <person name="Futagami T."/>
            <person name="Toyoda A."/>
            <person name="Takaki Y."/>
            <person name="Nishi S."/>
            <person name="Hori S."/>
            <person name="Arai W."/>
            <person name="Tsubouchi T."/>
            <person name="Morono Y."/>
            <person name="Uchiyama I."/>
            <person name="Ito T."/>
            <person name="Fujiyama A."/>
            <person name="Inagaki F."/>
            <person name="Takami H."/>
        </authorList>
    </citation>
    <scope>NUCLEOTIDE SEQUENCE</scope>
    <source>
        <strain evidence="7">Expedition CK06-06</strain>
    </source>
</reference>
<evidence type="ECO:0000256" key="3">
    <source>
        <dbReference type="ARBA" id="ARBA00022989"/>
    </source>
</evidence>
<comment type="subcellular location">
    <subcellularLocation>
        <location evidence="1">Membrane</location>
        <topology evidence="1">Multi-pass membrane protein</topology>
    </subcellularLocation>
</comment>
<dbReference type="EMBL" id="BARV01012260">
    <property type="protein sequence ID" value="GAI02758.1"/>
    <property type="molecule type" value="Genomic_DNA"/>
</dbReference>
<evidence type="ECO:0000313" key="7">
    <source>
        <dbReference type="EMBL" id="GAI02758.1"/>
    </source>
</evidence>
<feature type="transmembrane region" description="Helical" evidence="5">
    <location>
        <begin position="110"/>
        <end position="129"/>
    </location>
</feature>
<dbReference type="AlphaFoldDB" id="X1K853"/>
<dbReference type="InterPro" id="IPR004841">
    <property type="entry name" value="AA-permease/SLC12A_dom"/>
</dbReference>